<dbReference type="AlphaFoldDB" id="A0A6G1C8X7"/>
<reference evidence="2 3" key="1">
    <citation type="submission" date="2019-11" db="EMBL/GenBank/DDBJ databases">
        <title>Whole genome sequence of Oryza granulata.</title>
        <authorList>
            <person name="Li W."/>
        </authorList>
    </citation>
    <scope>NUCLEOTIDE SEQUENCE [LARGE SCALE GENOMIC DNA]</scope>
    <source>
        <strain evidence="3">cv. Menghai</strain>
        <tissue evidence="2">Leaf</tissue>
    </source>
</reference>
<feature type="compositionally biased region" description="Low complexity" evidence="1">
    <location>
        <begin position="34"/>
        <end position="53"/>
    </location>
</feature>
<organism evidence="2 3">
    <name type="scientific">Oryza meyeriana var. granulata</name>
    <dbReference type="NCBI Taxonomy" id="110450"/>
    <lineage>
        <taxon>Eukaryota</taxon>
        <taxon>Viridiplantae</taxon>
        <taxon>Streptophyta</taxon>
        <taxon>Embryophyta</taxon>
        <taxon>Tracheophyta</taxon>
        <taxon>Spermatophyta</taxon>
        <taxon>Magnoliopsida</taxon>
        <taxon>Liliopsida</taxon>
        <taxon>Poales</taxon>
        <taxon>Poaceae</taxon>
        <taxon>BOP clade</taxon>
        <taxon>Oryzoideae</taxon>
        <taxon>Oryzeae</taxon>
        <taxon>Oryzinae</taxon>
        <taxon>Oryza</taxon>
        <taxon>Oryza meyeriana</taxon>
    </lineage>
</organism>
<protein>
    <submittedName>
        <fullName evidence="2">Uncharacterized protein</fullName>
    </submittedName>
</protein>
<keyword evidence="3" id="KW-1185">Reference proteome</keyword>
<dbReference type="Proteomes" id="UP000479710">
    <property type="component" value="Unassembled WGS sequence"/>
</dbReference>
<evidence type="ECO:0000313" key="3">
    <source>
        <dbReference type="Proteomes" id="UP000479710"/>
    </source>
</evidence>
<comment type="caution">
    <text evidence="2">The sequence shown here is derived from an EMBL/GenBank/DDBJ whole genome shotgun (WGS) entry which is preliminary data.</text>
</comment>
<accession>A0A6G1C8X7</accession>
<feature type="region of interest" description="Disordered" evidence="1">
    <location>
        <begin position="1"/>
        <end position="79"/>
    </location>
</feature>
<gene>
    <name evidence="2" type="ORF">E2562_019726</name>
</gene>
<sequence length="119" mass="12062">MAASTARARTPDRLGSGGSTGPAPAGERSTARSAPHAFAAGPPGAAAPRPCLATSSSGATAPRGASRATGAAPPPDPCLRRHRRSVLIVCKHQDFIGGGKLTVCIKYDGPIVYKHSFVF</sequence>
<proteinExistence type="predicted"/>
<evidence type="ECO:0000256" key="1">
    <source>
        <dbReference type="SAM" id="MobiDB-lite"/>
    </source>
</evidence>
<name>A0A6G1C8X7_9ORYZ</name>
<dbReference type="EMBL" id="SPHZ02000010">
    <property type="protein sequence ID" value="KAF0896244.1"/>
    <property type="molecule type" value="Genomic_DNA"/>
</dbReference>
<evidence type="ECO:0000313" key="2">
    <source>
        <dbReference type="EMBL" id="KAF0896244.1"/>
    </source>
</evidence>